<dbReference type="RefSeq" id="WP_135811939.1">
    <property type="nucleotide sequence ID" value="NZ_RQEV01000002.1"/>
</dbReference>
<proteinExistence type="predicted"/>
<dbReference type="OrthoDB" id="343111at2"/>
<name>A0A4R9GUU5_9LEPT</name>
<evidence type="ECO:0000313" key="2">
    <source>
        <dbReference type="Proteomes" id="UP000297855"/>
    </source>
</evidence>
<comment type="caution">
    <text evidence="1">The sequence shown here is derived from an EMBL/GenBank/DDBJ whole genome shotgun (WGS) entry which is preliminary data.</text>
</comment>
<dbReference type="NCBIfam" id="TIGR04455">
    <property type="entry name" value="lipo_MXAN_6521"/>
    <property type="match status" value="1"/>
</dbReference>
<evidence type="ECO:0008006" key="3">
    <source>
        <dbReference type="Google" id="ProtNLM"/>
    </source>
</evidence>
<dbReference type="AlphaFoldDB" id="A0A4R9GUU5"/>
<gene>
    <name evidence="1" type="ORF">EHO61_01830</name>
</gene>
<dbReference type="InterPro" id="IPR031027">
    <property type="entry name" value="Lipo_MXAN_6521"/>
</dbReference>
<dbReference type="EMBL" id="RQEV01000002">
    <property type="protein sequence ID" value="TGK21996.1"/>
    <property type="molecule type" value="Genomic_DNA"/>
</dbReference>
<organism evidence="1 2">
    <name type="scientific">Leptospira fluminis</name>
    <dbReference type="NCBI Taxonomy" id="2484979"/>
    <lineage>
        <taxon>Bacteria</taxon>
        <taxon>Pseudomonadati</taxon>
        <taxon>Spirochaetota</taxon>
        <taxon>Spirochaetia</taxon>
        <taxon>Leptospirales</taxon>
        <taxon>Leptospiraceae</taxon>
        <taxon>Leptospira</taxon>
    </lineage>
</organism>
<reference evidence="1" key="1">
    <citation type="journal article" date="2019" name="PLoS Negl. Trop. Dis.">
        <title>Revisiting the worldwide diversity of Leptospira species in the environment.</title>
        <authorList>
            <person name="Vincent A.T."/>
            <person name="Schiettekatte O."/>
            <person name="Bourhy P."/>
            <person name="Veyrier F.J."/>
            <person name="Picardeau M."/>
        </authorList>
    </citation>
    <scope>NUCLEOTIDE SEQUENCE [LARGE SCALE GENOMIC DNA]</scope>
    <source>
        <strain evidence="1">SCS5</strain>
    </source>
</reference>
<accession>A0A4R9GUU5</accession>
<sequence>MNLYLKRILSLVFFLLLTVSNCTVSYVKESPDLTKSLARFKRLVVVMDLKSTLGSAESKMAKAMSEQYLAHHREFIVYPNPKNSGETCTDIPGKAQGIFLLKMTEEISGSKIKLSALGQLKSCPGNSVLWEALASSSYSTTEAEEQSLRKTYTQKFGESVGPKAAPYYHLLRALFDEITGPVLNEAEQDEKIEIESQT</sequence>
<keyword evidence="2" id="KW-1185">Reference proteome</keyword>
<evidence type="ECO:0000313" key="1">
    <source>
        <dbReference type="EMBL" id="TGK21996.1"/>
    </source>
</evidence>
<dbReference type="Proteomes" id="UP000297855">
    <property type="component" value="Unassembled WGS sequence"/>
</dbReference>
<protein>
    <recommendedName>
        <fullName evidence="3">Lipoprotein</fullName>
    </recommendedName>
</protein>